<organism evidence="1 2">
    <name type="scientific">Erysipelothrix rhusiopathiae ATCC 19414</name>
    <dbReference type="NCBI Taxonomy" id="525280"/>
    <lineage>
        <taxon>Bacteria</taxon>
        <taxon>Bacillati</taxon>
        <taxon>Bacillota</taxon>
        <taxon>Erysipelotrichia</taxon>
        <taxon>Erysipelotrichales</taxon>
        <taxon>Erysipelotrichaceae</taxon>
        <taxon>Erysipelothrix</taxon>
    </lineage>
</organism>
<evidence type="ECO:0000313" key="1">
    <source>
        <dbReference type="EMBL" id="EFY08159.1"/>
    </source>
</evidence>
<comment type="caution">
    <text evidence="1">The sequence shown here is derived from an EMBL/GenBank/DDBJ whole genome shotgun (WGS) entry which is preliminary data.</text>
</comment>
<keyword evidence="2" id="KW-1185">Reference proteome</keyword>
<reference evidence="1" key="1">
    <citation type="submission" date="2011-01" db="EMBL/GenBank/DDBJ databases">
        <authorList>
            <person name="Muzny D."/>
            <person name="Qin X."/>
            <person name="Buhay C."/>
            <person name="Dugan-Rocha S."/>
            <person name="Ding Y."/>
            <person name="Chen G."/>
            <person name="Hawes A."/>
            <person name="Holder M."/>
            <person name="Jhangiani S."/>
            <person name="Johnson A."/>
            <person name="Khan Z."/>
            <person name="Li Z."/>
            <person name="Liu W."/>
            <person name="Liu X."/>
            <person name="Perez L."/>
            <person name="Shen H."/>
            <person name="Wang Q."/>
            <person name="Watt J."/>
            <person name="Xi L."/>
            <person name="Xin Y."/>
            <person name="Zhou J."/>
            <person name="Deng J."/>
            <person name="Jiang H."/>
            <person name="Liu Y."/>
            <person name="Qu J."/>
            <person name="Song X.-Z."/>
            <person name="Zhang L."/>
            <person name="Villasana D."/>
            <person name="Johnson A."/>
            <person name="Liu J."/>
            <person name="Liyanage D."/>
            <person name="Lorensuhewa L."/>
            <person name="Robinson T."/>
            <person name="Song A."/>
            <person name="Song B.-B."/>
            <person name="Dinh H."/>
            <person name="Thornton R."/>
            <person name="Coyle M."/>
            <person name="Francisco L."/>
            <person name="Jackson L."/>
            <person name="Javaid M."/>
            <person name="Korchina V."/>
            <person name="Kovar C."/>
            <person name="Mata R."/>
            <person name="Mathew T."/>
            <person name="Ngo R."/>
            <person name="Nguyen L."/>
            <person name="Nguyen N."/>
            <person name="Okwuonu G."/>
            <person name="Ongeri F."/>
            <person name="Pham C."/>
            <person name="Simmons D."/>
            <person name="Wilczek-Boney K."/>
            <person name="Hale W."/>
            <person name="Jakkamsetti A."/>
            <person name="Pham P."/>
            <person name="Ruth R."/>
            <person name="San Lucas F."/>
            <person name="Warren J."/>
            <person name="Zhang J."/>
            <person name="Zhao Z."/>
            <person name="Zhou C."/>
            <person name="Zhu D."/>
            <person name="Lee S."/>
            <person name="Bess C."/>
            <person name="Blankenburg K."/>
            <person name="Forbes L."/>
            <person name="Fu Q."/>
            <person name="Gubbala S."/>
            <person name="Hirani K."/>
            <person name="Jayaseelan J.C."/>
            <person name="Lara F."/>
            <person name="Munidasa M."/>
            <person name="Palculict T."/>
            <person name="Patil S."/>
            <person name="Pu L.-L."/>
            <person name="Saada N."/>
            <person name="Tang L."/>
            <person name="Weissenberger G."/>
            <person name="Zhu Y."/>
            <person name="Hemphill L."/>
            <person name="Shang Y."/>
            <person name="Youmans B."/>
            <person name="Ayvaz T."/>
            <person name="Ross M."/>
            <person name="Santibanez J."/>
            <person name="Aqrawi P."/>
            <person name="Gross S."/>
            <person name="Joshi V."/>
            <person name="Fowler G."/>
            <person name="Nazareth L."/>
            <person name="Reid J."/>
            <person name="Worley K."/>
            <person name="Petrosino J."/>
            <person name="Highlander S."/>
            <person name="Gibbs R."/>
        </authorList>
    </citation>
    <scope>NUCLEOTIDE SEQUENCE [LARGE SCALE GENOMIC DNA]</scope>
    <source>
        <strain evidence="1">ATCC 19414</strain>
    </source>
</reference>
<proteinExistence type="predicted"/>
<evidence type="ECO:0000313" key="2">
    <source>
        <dbReference type="Proteomes" id="UP000003028"/>
    </source>
</evidence>
<dbReference type="GO" id="GO:0006355">
    <property type="term" value="P:regulation of DNA-templated transcription"/>
    <property type="evidence" value="ECO:0007669"/>
    <property type="project" value="InterPro"/>
</dbReference>
<dbReference type="EMBL" id="ACLK02000004">
    <property type="protein sequence ID" value="EFY08159.1"/>
    <property type="molecule type" value="Genomic_DNA"/>
</dbReference>
<protein>
    <submittedName>
        <fullName evidence="1">Ribbon-helix-helix protein, CopG family</fullName>
    </submittedName>
</protein>
<dbReference type="Gene3D" id="1.10.1220.10">
    <property type="entry name" value="Met repressor-like"/>
    <property type="match status" value="1"/>
</dbReference>
<dbReference type="RefSeq" id="WP_003776018.1">
    <property type="nucleotide sequence ID" value="NZ_ACLK02000004.1"/>
</dbReference>
<dbReference type="SUPFAM" id="SSF47598">
    <property type="entry name" value="Ribbon-helix-helix"/>
    <property type="match status" value="1"/>
</dbReference>
<gene>
    <name evidence="1" type="ORF">HMPREF0357_11646</name>
</gene>
<dbReference type="InterPro" id="IPR010985">
    <property type="entry name" value="Ribbon_hlx_hlx"/>
</dbReference>
<dbReference type="AlphaFoldDB" id="E7FYB9"/>
<accession>E7FYB9</accession>
<sequence length="54" mass="6225">MAKKRLNVMVEEEIIKSLDAVAEDYGLSRSSYIAMLINKELKKEAILKQKNENK</sequence>
<name>E7FYB9_ERYRH</name>
<dbReference type="InterPro" id="IPR013321">
    <property type="entry name" value="Arc_rbn_hlx_hlx"/>
</dbReference>
<dbReference type="Proteomes" id="UP000003028">
    <property type="component" value="Unassembled WGS sequence"/>
</dbReference>